<reference evidence="3 4" key="1">
    <citation type="submission" date="2019-08" db="EMBL/GenBank/DDBJ databases">
        <title>Draft genome sequencing and comparative genomics of hatchery-associated Vibrios.</title>
        <authorList>
            <person name="Kehlet-Delgado H."/>
            <person name="Mueller R.S."/>
        </authorList>
    </citation>
    <scope>NUCLEOTIDE SEQUENCE [LARGE SCALE GENOMIC DNA]</scope>
    <source>
        <strain evidence="3 4">01-65-5-1</strain>
    </source>
</reference>
<sequence>MTFNSNDETDRPVTVVGAFPASLYNFRGELVRTITKDNRVVCMASFAEKSERRRIESLGASFIEYPIKRNSLSVGSDIKTLCSLISAFRLQSPKLVLAYTIKPVIWGGIAARFARVPSFYALITGLGYAFQAQGFVKKALTMFVKQLYRFALINAKGVVFQNKDDMSVFVEQGIVDKNKCFLVNGSGVDLDFYTRKPLPQGNRFLLVARLLGDKGIREYAKAAAIVQQCYPEAQFHLVGPEESSPNAINIEEVQSWQSAGWIQYHGSTSDVRPFLEGCSVFVLPSYHEGMPRTVLEAMAIGRPILTTDVPGCRETVSNGVNGWLVNKGSVEELAERMIWFIQNPGQWEPMAENSHAIAKDKFDVHKVNADILKVLELTREETV</sequence>
<dbReference type="PANTHER" id="PTHR46401:SF2">
    <property type="entry name" value="GLYCOSYLTRANSFERASE WBBK-RELATED"/>
    <property type="match status" value="1"/>
</dbReference>
<name>A0AAE5LJ56_9VIBR</name>
<evidence type="ECO:0000313" key="4">
    <source>
        <dbReference type="Proteomes" id="UP000572722"/>
    </source>
</evidence>
<keyword evidence="1" id="KW-0808">Transferase</keyword>
<evidence type="ECO:0000313" key="3">
    <source>
        <dbReference type="EMBL" id="NOI82322.1"/>
    </source>
</evidence>
<dbReference type="Pfam" id="PF13477">
    <property type="entry name" value="Glyco_trans_4_2"/>
    <property type="match status" value="1"/>
</dbReference>
<dbReference type="Proteomes" id="UP000572722">
    <property type="component" value="Unassembled WGS sequence"/>
</dbReference>
<dbReference type="RefSeq" id="WP_171323771.1">
    <property type="nucleotide sequence ID" value="NZ_VTXO01000007.1"/>
</dbReference>
<dbReference type="GO" id="GO:0009103">
    <property type="term" value="P:lipopolysaccharide biosynthetic process"/>
    <property type="evidence" value="ECO:0007669"/>
    <property type="project" value="TreeGrafter"/>
</dbReference>
<accession>A0AAE5LJ56</accession>
<dbReference type="SUPFAM" id="SSF53756">
    <property type="entry name" value="UDP-Glycosyltransferase/glycogen phosphorylase"/>
    <property type="match status" value="1"/>
</dbReference>
<evidence type="ECO:0000259" key="2">
    <source>
        <dbReference type="Pfam" id="PF13477"/>
    </source>
</evidence>
<feature type="domain" description="Glycosyltransferase subfamily 4-like N-terminal" evidence="2">
    <location>
        <begin position="31"/>
        <end position="162"/>
    </location>
</feature>
<gene>
    <name evidence="3" type="ORF">F0237_16765</name>
</gene>
<dbReference type="Gene3D" id="3.40.50.2000">
    <property type="entry name" value="Glycogen Phosphorylase B"/>
    <property type="match status" value="2"/>
</dbReference>
<dbReference type="EMBL" id="VTXO01000007">
    <property type="protein sequence ID" value="NOI82322.1"/>
    <property type="molecule type" value="Genomic_DNA"/>
</dbReference>
<dbReference type="AlphaFoldDB" id="A0AAE5LJ56"/>
<dbReference type="PANTHER" id="PTHR46401">
    <property type="entry name" value="GLYCOSYLTRANSFERASE WBBK-RELATED"/>
    <property type="match status" value="1"/>
</dbReference>
<dbReference type="InterPro" id="IPR028098">
    <property type="entry name" value="Glyco_trans_4-like_N"/>
</dbReference>
<protein>
    <submittedName>
        <fullName evidence="3">Glycosyltransferase family 4 protein</fullName>
    </submittedName>
</protein>
<dbReference type="CDD" id="cd03808">
    <property type="entry name" value="GT4_CapM-like"/>
    <property type="match status" value="1"/>
</dbReference>
<evidence type="ECO:0000256" key="1">
    <source>
        <dbReference type="ARBA" id="ARBA00022679"/>
    </source>
</evidence>
<comment type="caution">
    <text evidence="3">The sequence shown here is derived from an EMBL/GenBank/DDBJ whole genome shotgun (WGS) entry which is preliminary data.</text>
</comment>
<dbReference type="Pfam" id="PF13692">
    <property type="entry name" value="Glyco_trans_1_4"/>
    <property type="match status" value="1"/>
</dbReference>
<dbReference type="GO" id="GO:0016757">
    <property type="term" value="F:glycosyltransferase activity"/>
    <property type="evidence" value="ECO:0007669"/>
    <property type="project" value="TreeGrafter"/>
</dbReference>
<proteinExistence type="predicted"/>
<organism evidence="3 4">
    <name type="scientific">Vibrio tubiashii</name>
    <dbReference type="NCBI Taxonomy" id="29498"/>
    <lineage>
        <taxon>Bacteria</taxon>
        <taxon>Pseudomonadati</taxon>
        <taxon>Pseudomonadota</taxon>
        <taxon>Gammaproteobacteria</taxon>
        <taxon>Vibrionales</taxon>
        <taxon>Vibrionaceae</taxon>
        <taxon>Vibrio</taxon>
        <taxon>Vibrio oreintalis group</taxon>
    </lineage>
</organism>